<dbReference type="AlphaFoldDB" id="A0A917BIS3"/>
<reference evidence="6" key="2">
    <citation type="submission" date="2020-09" db="EMBL/GenBank/DDBJ databases">
        <authorList>
            <person name="Sun Q."/>
            <person name="Sedlacek I."/>
        </authorList>
    </citation>
    <scope>NUCLEOTIDE SEQUENCE</scope>
    <source>
        <strain evidence="6">CCM 7897</strain>
    </source>
</reference>
<evidence type="ECO:0000256" key="2">
    <source>
        <dbReference type="ARBA" id="ARBA00023015"/>
    </source>
</evidence>
<evidence type="ECO:0000256" key="1">
    <source>
        <dbReference type="ARBA" id="ARBA00022553"/>
    </source>
</evidence>
<accession>A0A917BIS3</accession>
<keyword evidence="7" id="KW-1185">Reference proteome</keyword>
<dbReference type="PANTHER" id="PTHR44591">
    <property type="entry name" value="STRESS RESPONSE REGULATOR PROTEIN 1"/>
    <property type="match status" value="1"/>
</dbReference>
<dbReference type="SMART" id="SM00448">
    <property type="entry name" value="REC"/>
    <property type="match status" value="1"/>
</dbReference>
<dbReference type="Gene3D" id="3.40.50.2300">
    <property type="match status" value="1"/>
</dbReference>
<dbReference type="EMBL" id="BMCT01000001">
    <property type="protein sequence ID" value="GGF47581.1"/>
    <property type="molecule type" value="Genomic_DNA"/>
</dbReference>
<dbReference type="SUPFAM" id="SSF52172">
    <property type="entry name" value="CheY-like"/>
    <property type="match status" value="1"/>
</dbReference>
<dbReference type="PROSITE" id="PS50110">
    <property type="entry name" value="RESPONSE_REGULATORY"/>
    <property type="match status" value="1"/>
</dbReference>
<feature type="domain" description="Response regulatory" evidence="5">
    <location>
        <begin position="6"/>
        <end position="122"/>
    </location>
</feature>
<sequence length="136" mass="14906">MTIERSILIVDDETELAEELGEFFVSMGWQARVCFTAPAAYAALQEGLAPDCLLTDLRIADHDGAELVAQVRQMPKDLQPKVVAIITGHVVSETEAADFNADYLFVKPVDPVLVMEVVERLLSDATASDREAMLRG</sequence>
<dbReference type="InterPro" id="IPR011006">
    <property type="entry name" value="CheY-like_superfamily"/>
</dbReference>
<keyword evidence="2" id="KW-0805">Transcription regulation</keyword>
<reference evidence="6" key="1">
    <citation type="journal article" date="2014" name="Int. J. Syst. Evol. Microbiol.">
        <title>Complete genome sequence of Corynebacterium casei LMG S-19264T (=DSM 44701T), isolated from a smear-ripened cheese.</title>
        <authorList>
            <consortium name="US DOE Joint Genome Institute (JGI-PGF)"/>
            <person name="Walter F."/>
            <person name="Albersmeier A."/>
            <person name="Kalinowski J."/>
            <person name="Ruckert C."/>
        </authorList>
    </citation>
    <scope>NUCLEOTIDE SEQUENCE</scope>
    <source>
        <strain evidence="6">CCM 7897</strain>
    </source>
</reference>
<comment type="caution">
    <text evidence="6">The sequence shown here is derived from an EMBL/GenBank/DDBJ whole genome shotgun (WGS) entry which is preliminary data.</text>
</comment>
<dbReference type="GO" id="GO:0000160">
    <property type="term" value="P:phosphorelay signal transduction system"/>
    <property type="evidence" value="ECO:0007669"/>
    <property type="project" value="InterPro"/>
</dbReference>
<dbReference type="RefSeq" id="WP_244644089.1">
    <property type="nucleotide sequence ID" value="NZ_BMCT01000001.1"/>
</dbReference>
<evidence type="ECO:0000256" key="4">
    <source>
        <dbReference type="PROSITE-ProRule" id="PRU00169"/>
    </source>
</evidence>
<evidence type="ECO:0000313" key="6">
    <source>
        <dbReference type="EMBL" id="GGF47581.1"/>
    </source>
</evidence>
<keyword evidence="3" id="KW-0804">Transcription</keyword>
<evidence type="ECO:0000259" key="5">
    <source>
        <dbReference type="PROSITE" id="PS50110"/>
    </source>
</evidence>
<evidence type="ECO:0000256" key="3">
    <source>
        <dbReference type="ARBA" id="ARBA00023163"/>
    </source>
</evidence>
<dbReference type="InterPro" id="IPR001789">
    <property type="entry name" value="Sig_transdc_resp-reg_receiver"/>
</dbReference>
<protein>
    <recommendedName>
        <fullName evidence="5">Response regulatory domain-containing protein</fullName>
    </recommendedName>
</protein>
<gene>
    <name evidence="6" type="ORF">GCM10007301_03640</name>
</gene>
<keyword evidence="1 4" id="KW-0597">Phosphoprotein</keyword>
<organism evidence="6 7">
    <name type="scientific">Azorhizobium oxalatiphilum</name>
    <dbReference type="NCBI Taxonomy" id="980631"/>
    <lineage>
        <taxon>Bacteria</taxon>
        <taxon>Pseudomonadati</taxon>
        <taxon>Pseudomonadota</taxon>
        <taxon>Alphaproteobacteria</taxon>
        <taxon>Hyphomicrobiales</taxon>
        <taxon>Xanthobacteraceae</taxon>
        <taxon>Azorhizobium</taxon>
    </lineage>
</organism>
<feature type="modified residue" description="4-aspartylphosphate" evidence="4">
    <location>
        <position position="56"/>
    </location>
</feature>
<proteinExistence type="predicted"/>
<dbReference type="Proteomes" id="UP000606044">
    <property type="component" value="Unassembled WGS sequence"/>
</dbReference>
<name>A0A917BIS3_9HYPH</name>
<dbReference type="Pfam" id="PF00072">
    <property type="entry name" value="Response_reg"/>
    <property type="match status" value="1"/>
</dbReference>
<dbReference type="InterPro" id="IPR050595">
    <property type="entry name" value="Bact_response_regulator"/>
</dbReference>
<evidence type="ECO:0000313" key="7">
    <source>
        <dbReference type="Proteomes" id="UP000606044"/>
    </source>
</evidence>
<dbReference type="PANTHER" id="PTHR44591:SF3">
    <property type="entry name" value="RESPONSE REGULATORY DOMAIN-CONTAINING PROTEIN"/>
    <property type="match status" value="1"/>
</dbReference>